<dbReference type="Proteomes" id="UP000023561">
    <property type="component" value="Unassembled WGS sequence"/>
</dbReference>
<evidence type="ECO:0008006" key="3">
    <source>
        <dbReference type="Google" id="ProtNLM"/>
    </source>
</evidence>
<dbReference type="InterPro" id="IPR022258">
    <property type="entry name" value="Flagellar_operon_YvyF"/>
</dbReference>
<accession>A0A023DD69</accession>
<comment type="caution">
    <text evidence="1">The sequence shown here is derived from an EMBL/GenBank/DDBJ whole genome shotgun (WGS) entry which is preliminary data.</text>
</comment>
<organism evidence="1 2">
    <name type="scientific">Parageobacillus caldoxylosilyticus NBRC 107762</name>
    <dbReference type="NCBI Taxonomy" id="1220594"/>
    <lineage>
        <taxon>Bacteria</taxon>
        <taxon>Bacillati</taxon>
        <taxon>Bacillota</taxon>
        <taxon>Bacilli</taxon>
        <taxon>Bacillales</taxon>
        <taxon>Anoxybacillaceae</taxon>
        <taxon>Saccharococcus</taxon>
    </lineage>
</organism>
<dbReference type="AlphaFoldDB" id="A0A023DD69"/>
<evidence type="ECO:0000313" key="2">
    <source>
        <dbReference type="Proteomes" id="UP000023561"/>
    </source>
</evidence>
<sequence length="136" mass="15860">MAELANCPKCGRLFVKQSSIRDVCEQCYKEEEKLFEKVYSFLRKRENRAATMAQVVEATGVSESLITKWIKMGRIQLVLFPNLGYPCESCGAMIREGQLCTKCRAKLQTELKRAEEEKQRERLKFTTYYTQKGEER</sequence>
<dbReference type="RefSeq" id="WP_042408112.1">
    <property type="nucleotide sequence ID" value="NZ_BAWO01000015.1"/>
</dbReference>
<proteinExistence type="predicted"/>
<dbReference type="NCBIfam" id="TIGR03826">
    <property type="entry name" value="YvyF"/>
    <property type="match status" value="1"/>
</dbReference>
<dbReference type="OrthoDB" id="1739831at2"/>
<dbReference type="EMBL" id="BAWO01000015">
    <property type="protein sequence ID" value="GAJ39264.1"/>
    <property type="molecule type" value="Genomic_DNA"/>
</dbReference>
<evidence type="ECO:0000313" key="1">
    <source>
        <dbReference type="EMBL" id="GAJ39264.1"/>
    </source>
</evidence>
<reference evidence="1 2" key="1">
    <citation type="submission" date="2014-04" db="EMBL/GenBank/DDBJ databases">
        <title>Whole genome shotgun sequence of Geobacillus caldoxylosilyticus NBRC 107762.</title>
        <authorList>
            <person name="Hosoyama A."/>
            <person name="Hosoyama Y."/>
            <person name="Katano-Makiyama Y."/>
            <person name="Tsuchikane K."/>
            <person name="Ohji S."/>
            <person name="Ichikawa N."/>
            <person name="Yamazoe A."/>
            <person name="Fujita N."/>
        </authorList>
    </citation>
    <scope>NUCLEOTIDE SEQUENCE [LARGE SCALE GENOMIC DNA]</scope>
    <source>
        <strain evidence="1 2">NBRC 107762</strain>
    </source>
</reference>
<protein>
    <recommendedName>
        <fullName evidence="3">Flagellar protein</fullName>
    </recommendedName>
</protein>
<name>A0A023DD69_9BACL</name>
<gene>
    <name evidence="1" type="ORF">GCA01S_015_00120</name>
</gene>
<keyword evidence="2" id="KW-1185">Reference proteome</keyword>